<dbReference type="AlphaFoldDB" id="A0A9P6AMN3"/>
<proteinExistence type="predicted"/>
<protein>
    <submittedName>
        <fullName evidence="1">Uncharacterized protein</fullName>
    </submittedName>
</protein>
<keyword evidence="2" id="KW-1185">Reference proteome</keyword>
<name>A0A9P6AMN3_9AGAM</name>
<organism evidence="1 2">
    <name type="scientific">Hydnum rufescens UP504</name>
    <dbReference type="NCBI Taxonomy" id="1448309"/>
    <lineage>
        <taxon>Eukaryota</taxon>
        <taxon>Fungi</taxon>
        <taxon>Dikarya</taxon>
        <taxon>Basidiomycota</taxon>
        <taxon>Agaricomycotina</taxon>
        <taxon>Agaricomycetes</taxon>
        <taxon>Cantharellales</taxon>
        <taxon>Hydnaceae</taxon>
        <taxon>Hydnum</taxon>
    </lineage>
</organism>
<accession>A0A9P6AMN3</accession>
<dbReference type="Proteomes" id="UP000886523">
    <property type="component" value="Unassembled WGS sequence"/>
</dbReference>
<evidence type="ECO:0000313" key="2">
    <source>
        <dbReference type="Proteomes" id="UP000886523"/>
    </source>
</evidence>
<reference evidence="1" key="1">
    <citation type="journal article" date="2020" name="Nat. Commun.">
        <title>Large-scale genome sequencing of mycorrhizal fungi provides insights into the early evolution of symbiotic traits.</title>
        <authorList>
            <person name="Miyauchi S."/>
            <person name="Kiss E."/>
            <person name="Kuo A."/>
            <person name="Drula E."/>
            <person name="Kohler A."/>
            <person name="Sanchez-Garcia M."/>
            <person name="Morin E."/>
            <person name="Andreopoulos B."/>
            <person name="Barry K.W."/>
            <person name="Bonito G."/>
            <person name="Buee M."/>
            <person name="Carver A."/>
            <person name="Chen C."/>
            <person name="Cichocki N."/>
            <person name="Clum A."/>
            <person name="Culley D."/>
            <person name="Crous P.W."/>
            <person name="Fauchery L."/>
            <person name="Girlanda M."/>
            <person name="Hayes R.D."/>
            <person name="Keri Z."/>
            <person name="LaButti K."/>
            <person name="Lipzen A."/>
            <person name="Lombard V."/>
            <person name="Magnuson J."/>
            <person name="Maillard F."/>
            <person name="Murat C."/>
            <person name="Nolan M."/>
            <person name="Ohm R.A."/>
            <person name="Pangilinan J."/>
            <person name="Pereira M.F."/>
            <person name="Perotto S."/>
            <person name="Peter M."/>
            <person name="Pfister S."/>
            <person name="Riley R."/>
            <person name="Sitrit Y."/>
            <person name="Stielow J.B."/>
            <person name="Szollosi G."/>
            <person name="Zifcakova L."/>
            <person name="Stursova M."/>
            <person name="Spatafora J.W."/>
            <person name="Tedersoo L."/>
            <person name="Vaario L.M."/>
            <person name="Yamada A."/>
            <person name="Yan M."/>
            <person name="Wang P."/>
            <person name="Xu J."/>
            <person name="Bruns T."/>
            <person name="Baldrian P."/>
            <person name="Vilgalys R."/>
            <person name="Dunand C."/>
            <person name="Henrissat B."/>
            <person name="Grigoriev I.V."/>
            <person name="Hibbett D."/>
            <person name="Nagy L.G."/>
            <person name="Martin F.M."/>
        </authorList>
    </citation>
    <scope>NUCLEOTIDE SEQUENCE</scope>
    <source>
        <strain evidence="1">UP504</strain>
    </source>
</reference>
<dbReference type="EMBL" id="MU129065">
    <property type="protein sequence ID" value="KAF9508095.1"/>
    <property type="molecule type" value="Genomic_DNA"/>
</dbReference>
<sequence>MTYLLRPLRLSDQPGRVELEIIKHEVTNMHIWYAEEHHALWTTIQDTKTDSTLQFHLSCKFSVFKQLGITWDYSLHQLPYPTDLQSVVHFATSSSVPVEAIPIHSLSTPAHELDLDSEDCMEDRGVTVAVSEVVKKIDEDEECSESRLIFHDSTYASEDK</sequence>
<evidence type="ECO:0000313" key="1">
    <source>
        <dbReference type="EMBL" id="KAF9508095.1"/>
    </source>
</evidence>
<comment type="caution">
    <text evidence="1">The sequence shown here is derived from an EMBL/GenBank/DDBJ whole genome shotgun (WGS) entry which is preliminary data.</text>
</comment>
<gene>
    <name evidence="1" type="ORF">BS47DRAFT_1366185</name>
</gene>